<dbReference type="Gene3D" id="3.90.1200.10">
    <property type="match status" value="1"/>
</dbReference>
<dbReference type="Pfam" id="PF01636">
    <property type="entry name" value="APH"/>
    <property type="match status" value="1"/>
</dbReference>
<dbReference type="InterPro" id="IPR011009">
    <property type="entry name" value="Kinase-like_dom_sf"/>
</dbReference>
<dbReference type="EMBL" id="FOCP01000004">
    <property type="protein sequence ID" value="SEM93149.1"/>
    <property type="molecule type" value="Genomic_DNA"/>
</dbReference>
<evidence type="ECO:0000259" key="1">
    <source>
        <dbReference type="Pfam" id="PF01636"/>
    </source>
</evidence>
<organism evidence="2 3">
    <name type="scientific">Nitrosomonas marina</name>
    <dbReference type="NCBI Taxonomy" id="917"/>
    <lineage>
        <taxon>Bacteria</taxon>
        <taxon>Pseudomonadati</taxon>
        <taxon>Pseudomonadota</taxon>
        <taxon>Betaproteobacteria</taxon>
        <taxon>Nitrosomonadales</taxon>
        <taxon>Nitrosomonadaceae</taxon>
        <taxon>Nitrosomonas</taxon>
    </lineage>
</organism>
<evidence type="ECO:0000313" key="2">
    <source>
        <dbReference type="EMBL" id="SEM93149.1"/>
    </source>
</evidence>
<dbReference type="OrthoDB" id="9810277at2"/>
<proteinExistence type="predicted"/>
<dbReference type="AlphaFoldDB" id="A0A1H8CE19"/>
<accession>A0A1H8CE19</accession>
<feature type="domain" description="Aminoglycoside phosphotransferase" evidence="1">
    <location>
        <begin position="133"/>
        <end position="279"/>
    </location>
</feature>
<evidence type="ECO:0000313" key="3">
    <source>
        <dbReference type="Proteomes" id="UP000199459"/>
    </source>
</evidence>
<dbReference type="InterPro" id="IPR027417">
    <property type="entry name" value="P-loop_NTPase"/>
</dbReference>
<dbReference type="Proteomes" id="UP000199459">
    <property type="component" value="Unassembled WGS sequence"/>
</dbReference>
<dbReference type="Gene3D" id="3.40.50.300">
    <property type="entry name" value="P-loop containing nucleotide triphosphate hydrolases"/>
    <property type="match status" value="1"/>
</dbReference>
<name>A0A1H8CE19_9PROT</name>
<dbReference type="InterPro" id="IPR002575">
    <property type="entry name" value="Aminoglycoside_PTrfase"/>
</dbReference>
<dbReference type="RefSeq" id="WP_090628541.1">
    <property type="nucleotide sequence ID" value="NZ_FOCP01000004.1"/>
</dbReference>
<sequence length="538" mass="61443">MHTNSNPSNTLIHSMMRAEIYDHPVESIKLIETHISWVILTGTYAYKIKKPYNLGFLDFSSLSQRRQFCLEELRLNKRLAASVYLDIVAISGSVTHPVLQGPGETIEYAVKMAQFPQEAQLDVMLADGKLGNKHIDAFAHLLAEFHQNTETASADTCFGNPEHVYQPVARTFEKIRLCTQVQQHSRHLAELENWAESFFSTHKHLFENRKHDGFIRECHGDLHLRNLLWLNGKPLAFDCLEFDPNLRWIDTLSDIAFLVMDLQDRQHPQLAYHFLNTYMECCGDYSGLQVFRFYLVYRAVIRAMVNAISAEETDTALEKRHKAVKDCHAYLTLAQSYTSPNNPVLIIVHGLSASGKSTLSEIVLEHIGAIRIRSDVERKRMFGLLDTTGTINSDSNTGLTHNRTEKFTHIYSQKASDETYTQLYKLADDALASGFSVIVDAAFLKYNKRRSFLKLAQNRNIPFVMLSLIASPDTLRQRIQARPKGVSDADIFVLEQQLRTAEPVHEDELPFQIIVDTEKNLNLYKLTSAIIEKSRQQQ</sequence>
<dbReference type="PANTHER" id="PTHR43883:SF1">
    <property type="entry name" value="GLUCONOKINASE"/>
    <property type="match status" value="1"/>
</dbReference>
<dbReference type="SUPFAM" id="SSF52540">
    <property type="entry name" value="P-loop containing nucleoside triphosphate hydrolases"/>
    <property type="match status" value="1"/>
</dbReference>
<dbReference type="PANTHER" id="PTHR43883">
    <property type="entry name" value="SLR0207 PROTEIN"/>
    <property type="match status" value="1"/>
</dbReference>
<dbReference type="SUPFAM" id="SSF56112">
    <property type="entry name" value="Protein kinase-like (PK-like)"/>
    <property type="match status" value="1"/>
</dbReference>
<dbReference type="InterPro" id="IPR052732">
    <property type="entry name" value="Cell-binding_unc_protein"/>
</dbReference>
<reference evidence="2 3" key="1">
    <citation type="submission" date="2016-10" db="EMBL/GenBank/DDBJ databases">
        <authorList>
            <person name="de Groot N.N."/>
        </authorList>
    </citation>
    <scope>NUCLEOTIDE SEQUENCE [LARGE SCALE GENOMIC DNA]</scope>
    <source>
        <strain evidence="2 3">Nm22</strain>
    </source>
</reference>
<gene>
    <name evidence="2" type="ORF">SAMN05216325_104157</name>
</gene>
<protein>
    <recommendedName>
        <fullName evidence="1">Aminoglycoside phosphotransferase domain-containing protein</fullName>
    </recommendedName>
</protein>
<dbReference type="Pfam" id="PF13671">
    <property type="entry name" value="AAA_33"/>
    <property type="match status" value="1"/>
</dbReference>
<dbReference type="STRING" id="917.SAMN05216326_12041"/>